<keyword evidence="2" id="KW-1133">Transmembrane helix</keyword>
<evidence type="ECO:0000313" key="4">
    <source>
        <dbReference type="Proteomes" id="UP000789508"/>
    </source>
</evidence>
<evidence type="ECO:0000313" key="3">
    <source>
        <dbReference type="EMBL" id="CAG8625548.1"/>
    </source>
</evidence>
<dbReference type="AlphaFoldDB" id="A0A9N9D7H3"/>
<evidence type="ECO:0000256" key="1">
    <source>
        <dbReference type="SAM" id="MobiDB-lite"/>
    </source>
</evidence>
<reference evidence="3" key="1">
    <citation type="submission" date="2021-06" db="EMBL/GenBank/DDBJ databases">
        <authorList>
            <person name="Kallberg Y."/>
            <person name="Tangrot J."/>
            <person name="Rosling A."/>
        </authorList>
    </citation>
    <scope>NUCLEOTIDE SEQUENCE</scope>
    <source>
        <strain evidence="3">FL130A</strain>
    </source>
</reference>
<sequence>MYTSKLKQETLHEMELALDTFYNTLEPLEEYVGKMDLLEGRGDNIVNQTRGLIKGQELTPQEALGMFNQLNHPLNKGVKGEGKIRSGDPDRGKKTLEQICQEIASRHGNYDLFSEQKKVRGIQEEVQKKDDVLILKTVRLGSRDYNRATGELINQPAERKSDKNGCLVFDPDKMVKIKNLNEAEKRAIGYKSESGLQANSSSITLKNDDKGIGKGGIIAIVGVASALLIGSAVVVKKRLNKKVKKV</sequence>
<feature type="region of interest" description="Disordered" evidence="1">
    <location>
        <begin position="71"/>
        <end position="92"/>
    </location>
</feature>
<name>A0A9N9D7H3_9GLOM</name>
<keyword evidence="2" id="KW-0812">Transmembrane</keyword>
<feature type="compositionally biased region" description="Basic and acidic residues" evidence="1">
    <location>
        <begin position="78"/>
        <end position="92"/>
    </location>
</feature>
<gene>
    <name evidence="3" type="ORF">ALEPTO_LOCUS9142</name>
</gene>
<dbReference type="OrthoDB" id="10655144at2759"/>
<comment type="caution">
    <text evidence="3">The sequence shown here is derived from an EMBL/GenBank/DDBJ whole genome shotgun (WGS) entry which is preliminary data.</text>
</comment>
<keyword evidence="4" id="KW-1185">Reference proteome</keyword>
<proteinExistence type="predicted"/>
<dbReference type="Proteomes" id="UP000789508">
    <property type="component" value="Unassembled WGS sequence"/>
</dbReference>
<keyword evidence="2" id="KW-0472">Membrane</keyword>
<feature type="transmembrane region" description="Helical" evidence="2">
    <location>
        <begin position="215"/>
        <end position="235"/>
    </location>
</feature>
<dbReference type="EMBL" id="CAJVPS010006461">
    <property type="protein sequence ID" value="CAG8625548.1"/>
    <property type="molecule type" value="Genomic_DNA"/>
</dbReference>
<accession>A0A9N9D7H3</accession>
<protein>
    <submittedName>
        <fullName evidence="3">949_t:CDS:1</fullName>
    </submittedName>
</protein>
<evidence type="ECO:0000256" key="2">
    <source>
        <dbReference type="SAM" id="Phobius"/>
    </source>
</evidence>
<organism evidence="3 4">
    <name type="scientific">Ambispora leptoticha</name>
    <dbReference type="NCBI Taxonomy" id="144679"/>
    <lineage>
        <taxon>Eukaryota</taxon>
        <taxon>Fungi</taxon>
        <taxon>Fungi incertae sedis</taxon>
        <taxon>Mucoromycota</taxon>
        <taxon>Glomeromycotina</taxon>
        <taxon>Glomeromycetes</taxon>
        <taxon>Archaeosporales</taxon>
        <taxon>Ambisporaceae</taxon>
        <taxon>Ambispora</taxon>
    </lineage>
</organism>